<evidence type="ECO:0000313" key="2">
    <source>
        <dbReference type="EMBL" id="EGB08938.1"/>
    </source>
</evidence>
<gene>
    <name evidence="2" type="ORF">AURANDRAFT_37263</name>
</gene>
<dbReference type="InterPro" id="IPR050710">
    <property type="entry name" value="Band7/mec-2_domain"/>
</dbReference>
<dbReference type="InterPro" id="IPR036013">
    <property type="entry name" value="Band_7/SPFH_dom_sf"/>
</dbReference>
<dbReference type="RefSeq" id="XP_009036071.1">
    <property type="nucleotide sequence ID" value="XM_009037823.1"/>
</dbReference>
<dbReference type="eggNOG" id="KOG2620">
    <property type="taxonomic scope" value="Eukaryota"/>
</dbReference>
<dbReference type="PANTHER" id="PTHR43327">
    <property type="entry name" value="STOMATIN-LIKE PROTEIN 2, MITOCHONDRIAL"/>
    <property type="match status" value="1"/>
</dbReference>
<dbReference type="KEGG" id="aaf:AURANDRAFT_37263"/>
<dbReference type="SMART" id="SM00244">
    <property type="entry name" value="PHB"/>
    <property type="match status" value="1"/>
</dbReference>
<accession>F0Y763</accession>
<organism evidence="3">
    <name type="scientific">Aureococcus anophagefferens</name>
    <name type="common">Harmful bloom alga</name>
    <dbReference type="NCBI Taxonomy" id="44056"/>
    <lineage>
        <taxon>Eukaryota</taxon>
        <taxon>Sar</taxon>
        <taxon>Stramenopiles</taxon>
        <taxon>Ochrophyta</taxon>
        <taxon>Pelagophyceae</taxon>
        <taxon>Pelagomonadales</taxon>
        <taxon>Pelagomonadaceae</taxon>
        <taxon>Aureococcus</taxon>
    </lineage>
</organism>
<reference evidence="2 3" key="1">
    <citation type="journal article" date="2011" name="Proc. Natl. Acad. Sci. U.S.A.">
        <title>Niche of harmful alga Aureococcus anophagefferens revealed through ecogenomics.</title>
        <authorList>
            <person name="Gobler C.J."/>
            <person name="Berry D.L."/>
            <person name="Dyhrman S.T."/>
            <person name="Wilhelm S.W."/>
            <person name="Salamov A."/>
            <person name="Lobanov A.V."/>
            <person name="Zhang Y."/>
            <person name="Collier J.L."/>
            <person name="Wurch L.L."/>
            <person name="Kustka A.B."/>
            <person name="Dill B.D."/>
            <person name="Shah M."/>
            <person name="VerBerkmoes N.C."/>
            <person name="Kuo A."/>
            <person name="Terry A."/>
            <person name="Pangilinan J."/>
            <person name="Lindquist E.A."/>
            <person name="Lucas S."/>
            <person name="Paulsen I.T."/>
            <person name="Hattenrath-Lehmann T.K."/>
            <person name="Talmage S.C."/>
            <person name="Walker E.A."/>
            <person name="Koch F."/>
            <person name="Burson A.M."/>
            <person name="Marcoval M.A."/>
            <person name="Tang Y.Z."/>
            <person name="Lecleir G.R."/>
            <person name="Coyne K.J."/>
            <person name="Berg G.M."/>
            <person name="Bertrand E.M."/>
            <person name="Saito M.A."/>
            <person name="Gladyshev V.N."/>
            <person name="Grigoriev I.V."/>
        </authorList>
    </citation>
    <scope>NUCLEOTIDE SEQUENCE [LARGE SCALE GENOMIC DNA]</scope>
    <source>
        <strain evidence="3">CCMP 1984</strain>
    </source>
</reference>
<dbReference type="SUPFAM" id="SSF117892">
    <property type="entry name" value="Band 7/SPFH domain"/>
    <property type="match status" value="1"/>
</dbReference>
<dbReference type="EMBL" id="GL833126">
    <property type="protein sequence ID" value="EGB08938.1"/>
    <property type="molecule type" value="Genomic_DNA"/>
</dbReference>
<name>F0Y763_AURAN</name>
<evidence type="ECO:0000313" key="3">
    <source>
        <dbReference type="Proteomes" id="UP000002729"/>
    </source>
</evidence>
<dbReference type="OMA" id="RVYTFDM"/>
<dbReference type="Proteomes" id="UP000002729">
    <property type="component" value="Unassembled WGS sequence"/>
</dbReference>
<dbReference type="FunCoup" id="F0Y763">
    <property type="interactions" value="521"/>
</dbReference>
<dbReference type="Pfam" id="PF01145">
    <property type="entry name" value="Band_7"/>
    <property type="match status" value="1"/>
</dbReference>
<sequence>MSCIVCINQSENGIVERWGRFDRVANAGVNFVCCPMEQIVGTLSSRVTQLEVRCETKTLDNVFVDVIISIQYKVNEGFSDPNDKLSSGVYKAFYELSDPKKQITAYVYDVVRSTIPLATLDQAFEDKETISLNIKKYLGDIMMSYGYTISNALVTDMTPDARVRNAMNEINASKRLKDAAKEKAEGNKVLTVKSAEAEAESKYLSGVGVARQRKAIVDGLRGSISQFSGNIKGTTPKDVVDLLLITQYFDMLKDIGSRPNCNTVYVPDCE</sequence>
<dbReference type="PANTHER" id="PTHR43327:SF31">
    <property type="entry name" value="HYPERSENSITIVE-INDUCED RESPONSE PROTEIN 2"/>
    <property type="match status" value="1"/>
</dbReference>
<protein>
    <recommendedName>
        <fullName evidence="1">Band 7 domain-containing protein</fullName>
    </recommendedName>
</protein>
<feature type="domain" description="Band 7" evidence="1">
    <location>
        <begin position="2"/>
        <end position="171"/>
    </location>
</feature>
<dbReference type="OrthoDB" id="434619at2759"/>
<dbReference type="Gene3D" id="3.30.479.30">
    <property type="entry name" value="Band 7 domain"/>
    <property type="match status" value="1"/>
</dbReference>
<dbReference type="CDD" id="cd03407">
    <property type="entry name" value="SPFH_like_u4"/>
    <property type="match status" value="1"/>
</dbReference>
<dbReference type="AlphaFoldDB" id="F0Y763"/>
<dbReference type="InterPro" id="IPR001107">
    <property type="entry name" value="Band_7"/>
</dbReference>
<dbReference type="GeneID" id="20221778"/>
<keyword evidence="3" id="KW-1185">Reference proteome</keyword>
<dbReference type="InParanoid" id="F0Y763"/>
<evidence type="ECO:0000259" key="1">
    <source>
        <dbReference type="SMART" id="SM00244"/>
    </source>
</evidence>
<proteinExistence type="predicted"/>